<sequence>MGAPERAVNPEGSLPEAGPPGTLDGNYIEIVPHPHSGIPQSTIVHLDSSVSPQDEPEEILLEELKRPWVRTCADFEYTATAVVGAVEGHSGPPVERNHWPLICCWLYAYSQQFVRNDAIFGCRKGIRSSAISTQSLQFQTAEISADFEGKTYKFQFQYRDPWKWILDPVTDPLLAPHFKWHPVKKILHEDGCTTQIYDEPNTGRLWWRVQDSLPQVTHLPHCFVPTIHWLDKGVITKRVRKHPIVGRLASLPSVIRNGSGNGGGVLFGYMINSLAPAASANSHPDDRDSASTLSWARFRREVYHKVCAVIFQSLLRPSRDGETIKCGDGIDRVLFPGIPFHSLDGEEACTMCECRAALANFPYPRCLVSKAELHSLLREFPRRTTTSMKQVYEDACAARNKTEREQILQSHGLHFTENFFWSLSNSDPYHSYTYDVLHADDLGKWGKHLWPLLLQALEQRGYKGLKHFLHATTCILPCIVQLLPKNSVLYRLMIVLHCTTDERITRLRGYIKKYEKFCSRVATEYGKNFNFPKQHATAHAIDDLREKGTTNHHTTPLGQGFHQEVKTAYAQTNGKNEDAQLARIDENQEAIALIRMRVADSDKARQKTNGTPSEDERLHEDEDPPVDSDQHWSCGSSVKWMTSKALQDEMKNDWVYAKFDAKLRKFLADELSGHFGDTIMSLEDWTEKRDILRCNPQFHGQLRNDFALVNTTSSNKLMCTHLYDLFICKSLDGTTHDVALVNMLKPSSWKPNTVWEGCRVYEEPKETQFLFIKYLIRGAYMCTVYASKKENLHYLVDTVDYDLFLRAGN</sequence>
<name>A0AAD7CLB4_MYCRO</name>
<organism evidence="2 3">
    <name type="scientific">Mycena rosella</name>
    <name type="common">Pink bonnet</name>
    <name type="synonym">Agaricus rosellus</name>
    <dbReference type="NCBI Taxonomy" id="1033263"/>
    <lineage>
        <taxon>Eukaryota</taxon>
        <taxon>Fungi</taxon>
        <taxon>Dikarya</taxon>
        <taxon>Basidiomycota</taxon>
        <taxon>Agaricomycotina</taxon>
        <taxon>Agaricomycetes</taxon>
        <taxon>Agaricomycetidae</taxon>
        <taxon>Agaricales</taxon>
        <taxon>Marasmiineae</taxon>
        <taxon>Mycenaceae</taxon>
        <taxon>Mycena</taxon>
    </lineage>
</organism>
<comment type="caution">
    <text evidence="2">The sequence shown here is derived from an EMBL/GenBank/DDBJ whole genome shotgun (WGS) entry which is preliminary data.</text>
</comment>
<feature type="region of interest" description="Disordered" evidence="1">
    <location>
        <begin position="601"/>
        <end position="633"/>
    </location>
</feature>
<evidence type="ECO:0008006" key="4">
    <source>
        <dbReference type="Google" id="ProtNLM"/>
    </source>
</evidence>
<evidence type="ECO:0000313" key="2">
    <source>
        <dbReference type="EMBL" id="KAJ7651825.1"/>
    </source>
</evidence>
<accession>A0AAD7CLB4</accession>
<reference evidence="2" key="1">
    <citation type="submission" date="2023-03" db="EMBL/GenBank/DDBJ databases">
        <title>Massive genome expansion in bonnet fungi (Mycena s.s.) driven by repeated elements and novel gene families across ecological guilds.</title>
        <authorList>
            <consortium name="Lawrence Berkeley National Laboratory"/>
            <person name="Harder C.B."/>
            <person name="Miyauchi S."/>
            <person name="Viragh M."/>
            <person name="Kuo A."/>
            <person name="Thoen E."/>
            <person name="Andreopoulos B."/>
            <person name="Lu D."/>
            <person name="Skrede I."/>
            <person name="Drula E."/>
            <person name="Henrissat B."/>
            <person name="Morin E."/>
            <person name="Kohler A."/>
            <person name="Barry K."/>
            <person name="LaButti K."/>
            <person name="Morin E."/>
            <person name="Salamov A."/>
            <person name="Lipzen A."/>
            <person name="Mereny Z."/>
            <person name="Hegedus B."/>
            <person name="Baldrian P."/>
            <person name="Stursova M."/>
            <person name="Weitz H."/>
            <person name="Taylor A."/>
            <person name="Grigoriev I.V."/>
            <person name="Nagy L.G."/>
            <person name="Martin F."/>
            <person name="Kauserud H."/>
        </authorList>
    </citation>
    <scope>NUCLEOTIDE SEQUENCE</scope>
    <source>
        <strain evidence="2">CBHHK067</strain>
    </source>
</reference>
<dbReference type="InterPro" id="IPR041078">
    <property type="entry name" value="Plavaka"/>
</dbReference>
<dbReference type="Proteomes" id="UP001221757">
    <property type="component" value="Unassembled WGS sequence"/>
</dbReference>
<dbReference type="Pfam" id="PF18759">
    <property type="entry name" value="Plavaka"/>
    <property type="match status" value="1"/>
</dbReference>
<protein>
    <recommendedName>
        <fullName evidence="4">Transposase</fullName>
    </recommendedName>
</protein>
<gene>
    <name evidence="2" type="ORF">B0H17DRAFT_1269904</name>
</gene>
<proteinExistence type="predicted"/>
<evidence type="ECO:0000256" key="1">
    <source>
        <dbReference type="SAM" id="MobiDB-lite"/>
    </source>
</evidence>
<feature type="region of interest" description="Disordered" evidence="1">
    <location>
        <begin position="1"/>
        <end position="25"/>
    </location>
</feature>
<evidence type="ECO:0000313" key="3">
    <source>
        <dbReference type="Proteomes" id="UP001221757"/>
    </source>
</evidence>
<dbReference type="AlphaFoldDB" id="A0AAD7CLB4"/>
<keyword evidence="3" id="KW-1185">Reference proteome</keyword>
<dbReference type="EMBL" id="JARKIE010000357">
    <property type="protein sequence ID" value="KAJ7651825.1"/>
    <property type="molecule type" value="Genomic_DNA"/>
</dbReference>